<accession>A0A370HZV1</accession>
<comment type="caution">
    <text evidence="2">The sequence shown here is derived from an EMBL/GenBank/DDBJ whole genome shotgun (WGS) entry which is preliminary data.</text>
</comment>
<name>A0A370HZV1_9NOCA</name>
<dbReference type="AlphaFoldDB" id="A0A370HZV1"/>
<keyword evidence="1" id="KW-0472">Membrane</keyword>
<organism evidence="2 3">
    <name type="scientific">Nocardia pseudobrasiliensis</name>
    <dbReference type="NCBI Taxonomy" id="45979"/>
    <lineage>
        <taxon>Bacteria</taxon>
        <taxon>Bacillati</taxon>
        <taxon>Actinomycetota</taxon>
        <taxon>Actinomycetes</taxon>
        <taxon>Mycobacteriales</taxon>
        <taxon>Nocardiaceae</taxon>
        <taxon>Nocardia</taxon>
    </lineage>
</organism>
<sequence length="204" mass="22801">MTTTSAKSKMDMSDWLGLGVLQLFGYVATAIRWAVLFPMISIPIGLAVTGWVLMDWGVGVGAIGVFAAGIMLWRWQRPEMFERWITRRARARFLTWWRYRNRWATRVHACGLTLTWGDSTLVPRLEAVEIGVALDRLRVRMLEGQCPDDYYSRAERIAHTFGASECRTSIVGPGIVALVLRHADSLAAPVSLPRSGGHGRKEAA</sequence>
<evidence type="ECO:0000313" key="3">
    <source>
        <dbReference type="Proteomes" id="UP000254869"/>
    </source>
</evidence>
<evidence type="ECO:0000256" key="1">
    <source>
        <dbReference type="SAM" id="Phobius"/>
    </source>
</evidence>
<keyword evidence="1" id="KW-0812">Transmembrane</keyword>
<reference evidence="2 3" key="1">
    <citation type="submission" date="2018-07" db="EMBL/GenBank/DDBJ databases">
        <title>Genomic Encyclopedia of Type Strains, Phase IV (KMG-IV): sequencing the most valuable type-strain genomes for metagenomic binning, comparative biology and taxonomic classification.</title>
        <authorList>
            <person name="Goeker M."/>
        </authorList>
    </citation>
    <scope>NUCLEOTIDE SEQUENCE [LARGE SCALE GENOMIC DNA]</scope>
    <source>
        <strain evidence="2 3">DSM 44290</strain>
    </source>
</reference>
<keyword evidence="3" id="KW-1185">Reference proteome</keyword>
<evidence type="ECO:0000313" key="2">
    <source>
        <dbReference type="EMBL" id="RDI64043.1"/>
    </source>
</evidence>
<feature type="transmembrane region" description="Helical" evidence="1">
    <location>
        <begin position="15"/>
        <end position="36"/>
    </location>
</feature>
<gene>
    <name evidence="2" type="ORF">DFR76_109384</name>
</gene>
<feature type="transmembrane region" description="Helical" evidence="1">
    <location>
        <begin position="56"/>
        <end position="75"/>
    </location>
</feature>
<proteinExistence type="predicted"/>
<dbReference type="RefSeq" id="WP_067998874.1">
    <property type="nucleotide sequence ID" value="NZ_QQBC01000009.1"/>
</dbReference>
<protein>
    <submittedName>
        <fullName evidence="2">Uncharacterized protein</fullName>
    </submittedName>
</protein>
<dbReference type="STRING" id="1210086.GCA_001613105_03497"/>
<keyword evidence="1" id="KW-1133">Transmembrane helix</keyword>
<dbReference type="Proteomes" id="UP000254869">
    <property type="component" value="Unassembled WGS sequence"/>
</dbReference>
<dbReference type="EMBL" id="QQBC01000009">
    <property type="protein sequence ID" value="RDI64043.1"/>
    <property type="molecule type" value="Genomic_DNA"/>
</dbReference>